<dbReference type="SMART" id="SM00969">
    <property type="entry name" value="SOCS_box"/>
    <property type="match status" value="1"/>
</dbReference>
<organism evidence="2 3">
    <name type="scientific">Cloeon dipterum</name>
    <dbReference type="NCBI Taxonomy" id="197152"/>
    <lineage>
        <taxon>Eukaryota</taxon>
        <taxon>Metazoa</taxon>
        <taxon>Ecdysozoa</taxon>
        <taxon>Arthropoda</taxon>
        <taxon>Hexapoda</taxon>
        <taxon>Insecta</taxon>
        <taxon>Pterygota</taxon>
        <taxon>Palaeoptera</taxon>
        <taxon>Ephemeroptera</taxon>
        <taxon>Pisciforma</taxon>
        <taxon>Baetidae</taxon>
        <taxon>Cloeon</taxon>
    </lineage>
</organism>
<dbReference type="SUPFAM" id="SSF48403">
    <property type="entry name" value="Ankyrin repeat"/>
    <property type="match status" value="1"/>
</dbReference>
<dbReference type="Gene3D" id="1.25.40.20">
    <property type="entry name" value="Ankyrin repeat-containing domain"/>
    <property type="match status" value="1"/>
</dbReference>
<dbReference type="PROSITE" id="PS50225">
    <property type="entry name" value="SOCS"/>
    <property type="match status" value="1"/>
</dbReference>
<dbReference type="AlphaFoldDB" id="A0A8S1D2V6"/>
<dbReference type="Gene3D" id="1.10.750.20">
    <property type="entry name" value="SOCS box"/>
    <property type="match status" value="1"/>
</dbReference>
<dbReference type="EMBL" id="CADEPI010000127">
    <property type="protein sequence ID" value="CAB3376436.1"/>
    <property type="molecule type" value="Genomic_DNA"/>
</dbReference>
<sequence length="237" mass="27609">MVTNTHYLILQRLFSVFPRHPAGRHGISLTELALQTGRKKIFKILVENGARVTKPYSYLTLAVSRRDMDTFKCLIKHDAFLNRHRRFEEDDGLDPNSVLLSVLEAHIKSSNCFTRQNVTTFLNVLKQFGFNFWSPQVDGMLDNLRNKGLPDIVDEISNLRSRMQTLKEIARVAIQRNMGVELPRQVKHMNLPQELRRYLAYKDVDRIAVLQDNLPKNTIMISGDQRQLFIFNFPNRQ</sequence>
<comment type="caution">
    <text evidence="2">The sequence shown here is derived from an EMBL/GenBank/DDBJ whole genome shotgun (WGS) entry which is preliminary data.</text>
</comment>
<dbReference type="SUPFAM" id="SSF158235">
    <property type="entry name" value="SOCS box-like"/>
    <property type="match status" value="1"/>
</dbReference>
<gene>
    <name evidence="2" type="ORF">CLODIP_2_CD03707</name>
</gene>
<evidence type="ECO:0000313" key="2">
    <source>
        <dbReference type="EMBL" id="CAB3376436.1"/>
    </source>
</evidence>
<protein>
    <recommendedName>
        <fullName evidence="1">SOCS box domain-containing protein</fullName>
    </recommendedName>
</protein>
<dbReference type="Pfam" id="PF07525">
    <property type="entry name" value="SOCS_box"/>
    <property type="match status" value="1"/>
</dbReference>
<dbReference type="InterPro" id="IPR036770">
    <property type="entry name" value="Ankyrin_rpt-contain_sf"/>
</dbReference>
<keyword evidence="3" id="KW-1185">Reference proteome</keyword>
<name>A0A8S1D2V6_9INSE</name>
<feature type="domain" description="SOCS box" evidence="1">
    <location>
        <begin position="160"/>
        <end position="205"/>
    </location>
</feature>
<dbReference type="InterPro" id="IPR001496">
    <property type="entry name" value="SOCS_box"/>
</dbReference>
<proteinExistence type="predicted"/>
<dbReference type="InterPro" id="IPR036036">
    <property type="entry name" value="SOCS_box-like_dom_sf"/>
</dbReference>
<evidence type="ECO:0000259" key="1">
    <source>
        <dbReference type="PROSITE" id="PS50225"/>
    </source>
</evidence>
<evidence type="ECO:0000313" key="3">
    <source>
        <dbReference type="Proteomes" id="UP000494165"/>
    </source>
</evidence>
<dbReference type="Proteomes" id="UP000494165">
    <property type="component" value="Unassembled WGS sequence"/>
</dbReference>
<accession>A0A8S1D2V6</accession>
<dbReference type="GO" id="GO:0035556">
    <property type="term" value="P:intracellular signal transduction"/>
    <property type="evidence" value="ECO:0007669"/>
    <property type="project" value="InterPro"/>
</dbReference>
<reference evidence="2 3" key="1">
    <citation type="submission" date="2020-04" db="EMBL/GenBank/DDBJ databases">
        <authorList>
            <person name="Alioto T."/>
            <person name="Alioto T."/>
            <person name="Gomez Garrido J."/>
        </authorList>
    </citation>
    <scope>NUCLEOTIDE SEQUENCE [LARGE SCALE GENOMIC DNA]</scope>
</reference>